<dbReference type="GO" id="GO:0032259">
    <property type="term" value="P:methylation"/>
    <property type="evidence" value="ECO:0007669"/>
    <property type="project" value="UniProtKB-KW"/>
</dbReference>
<evidence type="ECO:0000313" key="2">
    <source>
        <dbReference type="Proteomes" id="UP000316215"/>
    </source>
</evidence>
<gene>
    <name evidence="1" type="ORF">CD934_01550</name>
</gene>
<organism evidence="1 2">
    <name type="scientific">Streptomyces calvus</name>
    <dbReference type="NCBI Taxonomy" id="67282"/>
    <lineage>
        <taxon>Bacteria</taxon>
        <taxon>Bacillati</taxon>
        <taxon>Actinomycetota</taxon>
        <taxon>Actinomycetes</taxon>
        <taxon>Kitasatosporales</taxon>
        <taxon>Streptomycetaceae</taxon>
        <taxon>Streptomyces</taxon>
    </lineage>
</organism>
<keyword evidence="1" id="KW-0830">Ubiquinone</keyword>
<keyword evidence="1" id="KW-0808">Transferase</keyword>
<dbReference type="Proteomes" id="UP000316215">
    <property type="component" value="Chromosome"/>
</dbReference>
<dbReference type="CDD" id="cd02440">
    <property type="entry name" value="AdoMet_MTases"/>
    <property type="match status" value="1"/>
</dbReference>
<dbReference type="KEGG" id="sast:CD934_01550"/>
<proteinExistence type="predicted"/>
<dbReference type="GO" id="GO:0008168">
    <property type="term" value="F:methyltransferase activity"/>
    <property type="evidence" value="ECO:0007669"/>
    <property type="project" value="UniProtKB-KW"/>
</dbReference>
<reference evidence="1 2" key="1">
    <citation type="submission" date="2017-07" db="EMBL/GenBank/DDBJ databases">
        <title>The Complete Genome of Streptomyces asterosporus-ZSY.</title>
        <authorList>
            <person name="Zhang S."/>
        </authorList>
    </citation>
    <scope>NUCLEOTIDE SEQUENCE [LARGE SCALE GENOMIC DNA]</scope>
    <source>
        <strain evidence="1 2">DSM 41452</strain>
    </source>
</reference>
<dbReference type="SUPFAM" id="SSF53335">
    <property type="entry name" value="S-adenosyl-L-methionine-dependent methyltransferases"/>
    <property type="match status" value="1"/>
</dbReference>
<dbReference type="Pfam" id="PF01209">
    <property type="entry name" value="Ubie_methyltran"/>
    <property type="match status" value="1"/>
</dbReference>
<keyword evidence="1" id="KW-0489">Methyltransferase</keyword>
<dbReference type="AlphaFoldDB" id="A0A514JKU3"/>
<dbReference type="PANTHER" id="PTHR43861">
    <property type="entry name" value="TRANS-ACONITATE 2-METHYLTRANSFERASE-RELATED"/>
    <property type="match status" value="1"/>
</dbReference>
<sequence>MTLLRDERLAAAFDHAARSYDALVAVNPGYHAHLRRSARRLGLPGEGRGLRVLDLGCGTGASTAALAAVLPEARITAVDASAGMLEKAAGKRWPPGVTFTRAPVERLADAGVRGPYDAVFAAYLFRNVTDPDAVLATVRGLLAPGGRLGVHEYTLAGRRTDRAVWTLVCRGVVQPVAGALGDGALYRHLWRSVMEFDTAGRFADRLRTAGFEHVRRLPLPGWQTGITHTFVARRPRTERESGR</sequence>
<keyword evidence="2" id="KW-1185">Reference proteome</keyword>
<name>A0A514JKU3_9ACTN</name>
<dbReference type="PANTHER" id="PTHR43861:SF1">
    <property type="entry name" value="TRANS-ACONITATE 2-METHYLTRANSFERASE"/>
    <property type="match status" value="1"/>
</dbReference>
<dbReference type="Gene3D" id="3.40.50.150">
    <property type="entry name" value="Vaccinia Virus protein VP39"/>
    <property type="match status" value="1"/>
</dbReference>
<dbReference type="EMBL" id="CP022310">
    <property type="protein sequence ID" value="QDI67498.1"/>
    <property type="molecule type" value="Genomic_DNA"/>
</dbReference>
<protein>
    <submittedName>
        <fullName evidence="1">Ubiquinone biosynthesis methyltransferase UbiE</fullName>
    </submittedName>
</protein>
<evidence type="ECO:0000313" key="1">
    <source>
        <dbReference type="EMBL" id="QDI67498.1"/>
    </source>
</evidence>
<dbReference type="GO" id="GO:0017000">
    <property type="term" value="P:antibiotic biosynthetic process"/>
    <property type="evidence" value="ECO:0007669"/>
    <property type="project" value="UniProtKB-ARBA"/>
</dbReference>
<accession>A0A514JKU3</accession>
<dbReference type="RefSeq" id="WP_142230994.1">
    <property type="nucleotide sequence ID" value="NZ_CP022310.1"/>
</dbReference>
<dbReference type="InterPro" id="IPR029063">
    <property type="entry name" value="SAM-dependent_MTases_sf"/>
</dbReference>